<evidence type="ECO:0000313" key="1">
    <source>
        <dbReference type="EMBL" id="AQN32448.1"/>
    </source>
</evidence>
<sequence>MAKKQTDVSKVKDILADLNVAEHLKIVNCFSAWSDGSITRRYTGQGEGSNRSPKKGYKKMVAILVELPEEEIQG</sequence>
<dbReference type="EMBL" id="KX987999">
    <property type="protein sequence ID" value="AQN32448.1"/>
    <property type="molecule type" value="Genomic_DNA"/>
</dbReference>
<proteinExistence type="predicted"/>
<name>A0A2S0CSK0_9CAUD</name>
<dbReference type="InterPro" id="IPR059053">
    <property type="entry name" value="Had1"/>
</dbReference>
<accession>A0A2S0CSK0</accession>
<dbReference type="Pfam" id="PF26126">
    <property type="entry name" value="Had1"/>
    <property type="match status" value="1"/>
</dbReference>
<dbReference type="Proteomes" id="UP000246806">
    <property type="component" value="Genome"/>
</dbReference>
<reference evidence="1 2" key="1">
    <citation type="submission" date="2016-10" db="EMBL/GenBank/DDBJ databases">
        <title>Complete Genome Sequence of Bacillus Phage BCP12.</title>
        <authorList>
            <person name="Ghosh K."/>
            <person name="Kim K.-P."/>
        </authorList>
    </citation>
    <scope>NUCLEOTIDE SEQUENCE [LARGE SCALE GENOMIC DNA]</scope>
</reference>
<gene>
    <name evidence="1" type="ORF">BCP12_025</name>
</gene>
<evidence type="ECO:0000313" key="2">
    <source>
        <dbReference type="Proteomes" id="UP000246806"/>
    </source>
</evidence>
<organism evidence="1 2">
    <name type="scientific">Bacillus phage BCP12</name>
    <dbReference type="NCBI Taxonomy" id="1913122"/>
    <lineage>
        <taxon>Viruses</taxon>
        <taxon>Duplodnaviria</taxon>
        <taxon>Heunggongvirae</taxon>
        <taxon>Uroviricota</taxon>
        <taxon>Caudoviricetes</taxon>
        <taxon>Herelleviridae</taxon>
        <taxon>Bastillevirinae</taxon>
        <taxon>Tsarbombavirus</taxon>
        <taxon>Tsarbombavirus BCP78</taxon>
    </lineage>
</organism>
<protein>
    <submittedName>
        <fullName evidence="1">Uncharacterized protein</fullName>
    </submittedName>
</protein>